<evidence type="ECO:0000313" key="4">
    <source>
        <dbReference type="EMBL" id="MED6132867.1"/>
    </source>
</evidence>
<dbReference type="Gene3D" id="3.40.50.2000">
    <property type="entry name" value="Glycogen Phosphorylase B"/>
    <property type="match status" value="4"/>
</dbReference>
<dbReference type="CDD" id="cd03784">
    <property type="entry name" value="GT1_Gtf-like"/>
    <property type="match status" value="1"/>
</dbReference>
<dbReference type="EMBL" id="JASCZI010060493">
    <property type="protein sequence ID" value="MED6132867.1"/>
    <property type="molecule type" value="Genomic_DNA"/>
</dbReference>
<accession>A0ABU6S9B8</accession>
<organism evidence="4 5">
    <name type="scientific">Stylosanthes scabra</name>
    <dbReference type="NCBI Taxonomy" id="79078"/>
    <lineage>
        <taxon>Eukaryota</taxon>
        <taxon>Viridiplantae</taxon>
        <taxon>Streptophyta</taxon>
        <taxon>Embryophyta</taxon>
        <taxon>Tracheophyta</taxon>
        <taxon>Spermatophyta</taxon>
        <taxon>Magnoliopsida</taxon>
        <taxon>eudicotyledons</taxon>
        <taxon>Gunneridae</taxon>
        <taxon>Pentapetalae</taxon>
        <taxon>rosids</taxon>
        <taxon>fabids</taxon>
        <taxon>Fabales</taxon>
        <taxon>Fabaceae</taxon>
        <taxon>Papilionoideae</taxon>
        <taxon>50 kb inversion clade</taxon>
        <taxon>dalbergioids sensu lato</taxon>
        <taxon>Dalbergieae</taxon>
        <taxon>Pterocarpus clade</taxon>
        <taxon>Stylosanthes</taxon>
    </lineage>
</organism>
<comment type="similarity">
    <text evidence="1">Belongs to the UDP-glycosyltransferase family.</text>
</comment>
<dbReference type="Proteomes" id="UP001341840">
    <property type="component" value="Unassembled WGS sequence"/>
</dbReference>
<dbReference type="PANTHER" id="PTHR48047">
    <property type="entry name" value="GLYCOSYLTRANSFERASE"/>
    <property type="match status" value="1"/>
</dbReference>
<sequence length="397" mass="44755">MDSENHYGLHIFLFPFMSHGHVIPTIDMAKLFASRGVKSTIITTPLNVPFISKAIAKFKTPFTHDDIHIQTIKLPCVEAGLPEGCENTDSFTSADLLPNFFRATRLLQEQFEEQLLLHNPDCVVVDHFFPWVTDSASKFGIPTLMFHGISFFSLCAKNCMELYQPHKNVSSDSEPFVIPGLPGEIKQTRSQLNEYLTSAEETDMTRFFKEVRESEEKCYGVVVNSVYELEKDYADYYRNVLGIKAWHIGPLSLCNKNTEEKTFRGKDASTDGNECLKWLDTKKANSVVYVCFGSVANFPDSQLKDIATEQFYNEKLVSEVLGIGVPVGAKKWSLVGDKIEWEAVEKAVRKIMEGEETEEMRKKAKVLSKLGRGAVEEGGSSYTDLDALIQDLSSLRR</sequence>
<protein>
    <submittedName>
        <fullName evidence="4">Uncharacterized protein</fullName>
    </submittedName>
</protein>
<name>A0ABU6S9B8_9FABA</name>
<evidence type="ECO:0000256" key="1">
    <source>
        <dbReference type="ARBA" id="ARBA00009995"/>
    </source>
</evidence>
<keyword evidence="2" id="KW-0328">Glycosyltransferase</keyword>
<reference evidence="4 5" key="1">
    <citation type="journal article" date="2023" name="Plants (Basel)">
        <title>Bridging the Gap: Combining Genomics and Transcriptomics Approaches to Understand Stylosanthes scabra, an Orphan Legume from the Brazilian Caatinga.</title>
        <authorList>
            <person name="Ferreira-Neto J.R.C."/>
            <person name="da Silva M.D."/>
            <person name="Binneck E."/>
            <person name="de Melo N.F."/>
            <person name="da Silva R.H."/>
            <person name="de Melo A.L.T.M."/>
            <person name="Pandolfi V."/>
            <person name="Bustamante F.O."/>
            <person name="Brasileiro-Vidal A.C."/>
            <person name="Benko-Iseppon A.M."/>
        </authorList>
    </citation>
    <scope>NUCLEOTIDE SEQUENCE [LARGE SCALE GENOMIC DNA]</scope>
    <source>
        <tissue evidence="4">Leaves</tissue>
    </source>
</reference>
<dbReference type="InterPro" id="IPR002213">
    <property type="entry name" value="UDP_glucos_trans"/>
</dbReference>
<dbReference type="SUPFAM" id="SSF53756">
    <property type="entry name" value="UDP-Glycosyltransferase/glycogen phosphorylase"/>
    <property type="match status" value="1"/>
</dbReference>
<dbReference type="PANTHER" id="PTHR48047:SF45">
    <property type="entry name" value="SCOPOLETIN GLUCOSYLTRANSFERASE-LIKE"/>
    <property type="match status" value="1"/>
</dbReference>
<gene>
    <name evidence="4" type="ORF">PIB30_022779</name>
</gene>
<evidence type="ECO:0000313" key="5">
    <source>
        <dbReference type="Proteomes" id="UP001341840"/>
    </source>
</evidence>
<keyword evidence="5" id="KW-1185">Reference proteome</keyword>
<proteinExistence type="inferred from homology"/>
<evidence type="ECO:0000256" key="2">
    <source>
        <dbReference type="ARBA" id="ARBA00022676"/>
    </source>
</evidence>
<evidence type="ECO:0000256" key="3">
    <source>
        <dbReference type="ARBA" id="ARBA00022679"/>
    </source>
</evidence>
<keyword evidence="3" id="KW-0808">Transferase</keyword>
<comment type="caution">
    <text evidence="4">The sequence shown here is derived from an EMBL/GenBank/DDBJ whole genome shotgun (WGS) entry which is preliminary data.</text>
</comment>